<keyword evidence="2" id="KW-1185">Reference proteome</keyword>
<evidence type="ECO:0000313" key="2">
    <source>
        <dbReference type="Proteomes" id="UP000887574"/>
    </source>
</evidence>
<feature type="transmembrane region" description="Helical" evidence="1">
    <location>
        <begin position="89"/>
        <end position="110"/>
    </location>
</feature>
<dbReference type="Proteomes" id="UP000887574">
    <property type="component" value="Unplaced"/>
</dbReference>
<dbReference type="Pfam" id="PF10320">
    <property type="entry name" value="7TM_GPCR_Srsx"/>
    <property type="match status" value="1"/>
</dbReference>
<keyword evidence="1" id="KW-0472">Membrane</keyword>
<name>A0A915CPY0_9BILA</name>
<feature type="transmembrane region" description="Helical" evidence="1">
    <location>
        <begin position="57"/>
        <end position="77"/>
    </location>
</feature>
<feature type="transmembrane region" description="Helical" evidence="1">
    <location>
        <begin position="116"/>
        <end position="135"/>
    </location>
</feature>
<evidence type="ECO:0000256" key="1">
    <source>
        <dbReference type="SAM" id="Phobius"/>
    </source>
</evidence>
<keyword evidence="1" id="KW-0812">Transmembrane</keyword>
<reference evidence="3" key="1">
    <citation type="submission" date="2022-11" db="UniProtKB">
        <authorList>
            <consortium name="WormBaseParasite"/>
        </authorList>
    </citation>
    <scope>IDENTIFICATION</scope>
</reference>
<proteinExistence type="predicted"/>
<dbReference type="AlphaFoldDB" id="A0A915CPY0"/>
<organism evidence="2 3">
    <name type="scientific">Ditylenchus dipsaci</name>
    <dbReference type="NCBI Taxonomy" id="166011"/>
    <lineage>
        <taxon>Eukaryota</taxon>
        <taxon>Metazoa</taxon>
        <taxon>Ecdysozoa</taxon>
        <taxon>Nematoda</taxon>
        <taxon>Chromadorea</taxon>
        <taxon>Rhabditida</taxon>
        <taxon>Tylenchina</taxon>
        <taxon>Tylenchomorpha</taxon>
        <taxon>Sphaerularioidea</taxon>
        <taxon>Anguinidae</taxon>
        <taxon>Anguininae</taxon>
        <taxon>Ditylenchus</taxon>
    </lineage>
</organism>
<sequence>MGRHARRVSRYAKGVDRYAREACSHAREWVDMPLQVICLYSSCFLNQVGRAMFQSCIFFNTLTVFCYLIIWILLVKMKTSHELKETKRIFKSLFLIMCTVVIGWMVNGLLELSLPYFYLSGAQIGINLPVLYFFCTDYTVVNQKRNA</sequence>
<keyword evidence="1" id="KW-1133">Transmembrane helix</keyword>
<dbReference type="InterPro" id="IPR019424">
    <property type="entry name" value="7TM_GPCR_Srsx"/>
</dbReference>
<accession>A0A915CPY0</accession>
<dbReference type="WBParaSite" id="jg1087">
    <property type="protein sequence ID" value="jg1087"/>
    <property type="gene ID" value="jg1087"/>
</dbReference>
<protein>
    <submittedName>
        <fullName evidence="3">Uncharacterized protein</fullName>
    </submittedName>
</protein>
<evidence type="ECO:0000313" key="3">
    <source>
        <dbReference type="WBParaSite" id="jg1087"/>
    </source>
</evidence>